<evidence type="ECO:0000256" key="2">
    <source>
        <dbReference type="SAM" id="Phobius"/>
    </source>
</evidence>
<evidence type="ECO:0000313" key="3">
    <source>
        <dbReference type="EMBL" id="MBH0238036.1"/>
    </source>
</evidence>
<accession>A0A931I2G0</accession>
<keyword evidence="4" id="KW-1185">Reference proteome</keyword>
<dbReference type="AlphaFoldDB" id="A0A931I2G0"/>
<gene>
    <name evidence="3" type="ORF">I5731_09410</name>
</gene>
<sequence>MNFSRLFTDLASRIAHWTGKPFTFAICCAMVLVWIVTGPLFGFSDTWQLVINTGTTIVTFLMVFLIQNTQNRDAAAVQAKLDELIRATAEARNLFIGIEHLTDDELEKIRKRIEDDAAELDTELNALGEADYPRRAFERLIALK</sequence>
<feature type="coiled-coil region" evidence="1">
    <location>
        <begin position="103"/>
        <end position="130"/>
    </location>
</feature>
<dbReference type="EMBL" id="JADZLT010000049">
    <property type="protein sequence ID" value="MBH0238036.1"/>
    <property type="molecule type" value="Genomic_DNA"/>
</dbReference>
<comment type="caution">
    <text evidence="3">The sequence shown here is derived from an EMBL/GenBank/DDBJ whole genome shotgun (WGS) entry which is preliminary data.</text>
</comment>
<dbReference type="Proteomes" id="UP000631694">
    <property type="component" value="Unassembled WGS sequence"/>
</dbReference>
<dbReference type="InterPro" id="IPR007251">
    <property type="entry name" value="Iron_permease_Fet4"/>
</dbReference>
<protein>
    <submittedName>
        <fullName evidence="3">Low affinity iron permease family protein</fullName>
    </submittedName>
</protein>
<keyword evidence="2" id="KW-1133">Transmembrane helix</keyword>
<name>A0A931I2G0_9HYPH</name>
<keyword evidence="2" id="KW-0812">Transmembrane</keyword>
<evidence type="ECO:0000313" key="4">
    <source>
        <dbReference type="Proteomes" id="UP000631694"/>
    </source>
</evidence>
<dbReference type="RefSeq" id="WP_197311083.1">
    <property type="nucleotide sequence ID" value="NZ_JADZLT010000049.1"/>
</dbReference>
<dbReference type="Pfam" id="PF04120">
    <property type="entry name" value="Iron_permease"/>
    <property type="match status" value="1"/>
</dbReference>
<proteinExistence type="predicted"/>
<keyword evidence="2" id="KW-0472">Membrane</keyword>
<keyword evidence="1" id="KW-0175">Coiled coil</keyword>
<organism evidence="3 4">
    <name type="scientific">Methylobrevis albus</name>
    <dbReference type="NCBI Taxonomy" id="2793297"/>
    <lineage>
        <taxon>Bacteria</taxon>
        <taxon>Pseudomonadati</taxon>
        <taxon>Pseudomonadota</taxon>
        <taxon>Alphaproteobacteria</taxon>
        <taxon>Hyphomicrobiales</taxon>
        <taxon>Pleomorphomonadaceae</taxon>
        <taxon>Methylobrevis</taxon>
    </lineage>
</organism>
<dbReference type="GO" id="GO:0055085">
    <property type="term" value="P:transmembrane transport"/>
    <property type="evidence" value="ECO:0007669"/>
    <property type="project" value="InterPro"/>
</dbReference>
<evidence type="ECO:0000256" key="1">
    <source>
        <dbReference type="SAM" id="Coils"/>
    </source>
</evidence>
<feature type="transmembrane region" description="Helical" evidence="2">
    <location>
        <begin position="47"/>
        <end position="66"/>
    </location>
</feature>
<feature type="transmembrane region" description="Helical" evidence="2">
    <location>
        <begin position="21"/>
        <end position="41"/>
    </location>
</feature>
<reference evidence="3" key="1">
    <citation type="submission" date="2020-12" db="EMBL/GenBank/DDBJ databases">
        <title>Methylobrevis albus sp. nov., isolated from fresh water lack sediment.</title>
        <authorList>
            <person name="Zou Q."/>
        </authorList>
    </citation>
    <scope>NUCLEOTIDE SEQUENCE</scope>
    <source>
        <strain evidence="3">L22</strain>
    </source>
</reference>